<dbReference type="InterPro" id="IPR000195">
    <property type="entry name" value="Rab-GAP-TBC_dom"/>
</dbReference>
<keyword evidence="16" id="KW-1185">Reference proteome</keyword>
<protein>
    <recommendedName>
        <fullName evidence="12">TBC1 domain family member 5</fullName>
    </recommendedName>
</protein>
<feature type="region of interest" description="Disordered" evidence="13">
    <location>
        <begin position="478"/>
        <end position="588"/>
    </location>
</feature>
<evidence type="ECO:0000256" key="1">
    <source>
        <dbReference type="ARBA" id="ARBA00004419"/>
    </source>
</evidence>
<keyword evidence="4" id="KW-0343">GTPase activation</keyword>
<evidence type="ECO:0000256" key="9">
    <source>
        <dbReference type="ARBA" id="ARBA00023136"/>
    </source>
</evidence>
<dbReference type="Proteomes" id="UP000583164">
    <property type="component" value="Unassembled WGS sequence"/>
</dbReference>
<evidence type="ECO:0000256" key="8">
    <source>
        <dbReference type="ARBA" id="ARBA00023006"/>
    </source>
</evidence>
<feature type="compositionally biased region" description="Polar residues" evidence="13">
    <location>
        <begin position="38"/>
        <end position="51"/>
    </location>
</feature>
<evidence type="ECO:0000313" key="15">
    <source>
        <dbReference type="EMBL" id="NXH63047.1"/>
    </source>
</evidence>
<dbReference type="Gene3D" id="1.10.8.270">
    <property type="entry name" value="putative rabgap domain of human tbc1 domain family member 14 like domains"/>
    <property type="match status" value="1"/>
</dbReference>
<dbReference type="PANTHER" id="PTHR22957:SF337">
    <property type="entry name" value="TBC1 DOMAIN FAMILY MEMBER 5"/>
    <property type="match status" value="1"/>
</dbReference>
<keyword evidence="9" id="KW-0472">Membrane</keyword>
<proteinExistence type="predicted"/>
<keyword evidence="10" id="KW-0968">Cytoplasmic vesicle</keyword>
<dbReference type="FunFam" id="1.10.472.80:FF:000010">
    <property type="entry name" value="Putative TBC1 domain family member 5"/>
    <property type="match status" value="1"/>
</dbReference>
<keyword evidence="3" id="KW-0813">Transport</keyword>
<dbReference type="PROSITE" id="PS50086">
    <property type="entry name" value="TBC_RABGAP"/>
    <property type="match status" value="1"/>
</dbReference>
<keyword evidence="6" id="KW-0967">Endosome</keyword>
<feature type="region of interest" description="Disordered" evidence="13">
    <location>
        <begin position="25"/>
        <end position="51"/>
    </location>
</feature>
<evidence type="ECO:0000256" key="3">
    <source>
        <dbReference type="ARBA" id="ARBA00022448"/>
    </source>
</evidence>
<dbReference type="GO" id="GO:0005776">
    <property type="term" value="C:autophagosome"/>
    <property type="evidence" value="ECO:0007669"/>
    <property type="project" value="UniProtKB-SubCell"/>
</dbReference>
<dbReference type="OrthoDB" id="27140at2759"/>
<evidence type="ECO:0000313" key="16">
    <source>
        <dbReference type="Proteomes" id="UP000583164"/>
    </source>
</evidence>
<organism evidence="15 16">
    <name type="scientific">Rhabdornis inornatus</name>
    <dbReference type="NCBI Taxonomy" id="237438"/>
    <lineage>
        <taxon>Eukaryota</taxon>
        <taxon>Metazoa</taxon>
        <taxon>Chordata</taxon>
        <taxon>Craniata</taxon>
        <taxon>Vertebrata</taxon>
        <taxon>Euteleostomi</taxon>
        <taxon>Archelosauria</taxon>
        <taxon>Archosauria</taxon>
        <taxon>Dinosauria</taxon>
        <taxon>Saurischia</taxon>
        <taxon>Theropoda</taxon>
        <taxon>Coelurosauria</taxon>
        <taxon>Aves</taxon>
        <taxon>Neognathae</taxon>
        <taxon>Neoaves</taxon>
        <taxon>Telluraves</taxon>
        <taxon>Australaves</taxon>
        <taxon>Passeriformes</taxon>
        <taxon>Rhabdornithidae</taxon>
        <taxon>Rhabdornis</taxon>
    </lineage>
</organism>
<evidence type="ECO:0000256" key="2">
    <source>
        <dbReference type="ARBA" id="ARBA00004608"/>
    </source>
</evidence>
<evidence type="ECO:0000256" key="7">
    <source>
        <dbReference type="ARBA" id="ARBA00022927"/>
    </source>
</evidence>
<gene>
    <name evidence="15" type="primary">Tbc1d5</name>
    <name evidence="15" type="ORF">RHAINO_R13836</name>
</gene>
<comment type="subcellular location">
    <subcellularLocation>
        <location evidence="1">Cytoplasmic vesicle</location>
        <location evidence="1">Autophagosome</location>
    </subcellularLocation>
    <subcellularLocation>
        <location evidence="2">Endosome membrane</location>
    </subcellularLocation>
</comment>
<feature type="region of interest" description="Disordered" evidence="13">
    <location>
        <begin position="745"/>
        <end position="764"/>
    </location>
</feature>
<dbReference type="Gene3D" id="1.10.472.80">
    <property type="entry name" value="Ypt/Rab-GAP domain of gyp1p, domain 3"/>
    <property type="match status" value="1"/>
</dbReference>
<dbReference type="GO" id="GO:0010008">
    <property type="term" value="C:endosome membrane"/>
    <property type="evidence" value="ECO:0007669"/>
    <property type="project" value="UniProtKB-SubCell"/>
</dbReference>
<dbReference type="EMBL" id="VWZS01009115">
    <property type="protein sequence ID" value="NXH63047.1"/>
    <property type="molecule type" value="Genomic_DNA"/>
</dbReference>
<comment type="subunit">
    <text evidence="11">Interacts with MAP1LC3A, MAP1LC3B, MAP1LC3C, GABARAP, GABARAPL1, GABARAPL2. Interacts with VPS29 and VPS35; indicative for an association with retromer CSC subcomplex. MAP1LC3A and VPS29 compete for binding to TBC1D5. Interacts with AP2M1; indicative for an association with the AP2 complex. Interacts with ULK1 and ATG13 (phosphorylated); indicative for an association with the activated ULK1-ATG13-FIP200 complex. Interacts with ATG9A; the interactions seems to be restricted to the AP2-clathrin-associated fraction of ATG9A.</text>
</comment>
<keyword evidence="5" id="KW-0597">Phosphoprotein</keyword>
<accession>A0A7K9LJU6</accession>
<dbReference type="SUPFAM" id="SSF47923">
    <property type="entry name" value="Ypt/Rab-GAP domain of gyp1p"/>
    <property type="match status" value="2"/>
</dbReference>
<evidence type="ECO:0000256" key="4">
    <source>
        <dbReference type="ARBA" id="ARBA00022468"/>
    </source>
</evidence>
<evidence type="ECO:0000256" key="13">
    <source>
        <dbReference type="SAM" id="MobiDB-lite"/>
    </source>
</evidence>
<name>A0A7K9LJU6_9PASS</name>
<feature type="region of interest" description="Disordered" evidence="13">
    <location>
        <begin position="772"/>
        <end position="804"/>
    </location>
</feature>
<feature type="compositionally biased region" description="Low complexity" evidence="13">
    <location>
        <begin position="772"/>
        <end position="782"/>
    </location>
</feature>
<comment type="caution">
    <text evidence="15">The sequence shown here is derived from an EMBL/GenBank/DDBJ whole genome shotgun (WGS) entry which is preliminary data.</text>
</comment>
<feature type="compositionally biased region" description="Polar residues" evidence="13">
    <location>
        <begin position="569"/>
        <end position="582"/>
    </location>
</feature>
<dbReference type="SMART" id="SM00164">
    <property type="entry name" value="TBC"/>
    <property type="match status" value="1"/>
</dbReference>
<sequence>MYHSVSETSHPLQTEEQEIGIDPLQSFLNKPGEGGSSENGSTPATSDSDGTFTSYSKEWEELFVNNNYLATIRLKGINGQLRSSRFRSVCWKLFLDVLPQDRSQWIKTTSDLRTSYNKIKEIHITNPRKAGQQDLIINNPLSQDEGSLWNKFFQDKELRAMIEQDVTRTFPEMQYFQQENVRKILTDVLFCYARENEQLLYKQGMHELLAPIVFILHCDHQAFSHASEAAQPSEEMKVLLNPEYLEHDAYAMFTRLMKTAEHWFSTFEHDSQKEKDVMITPMPFARPQDLGPSIAIVAKVNQIQDHLLKKHDIELYMHLNRLEIAPQIYGLRWVRLLFGREFPLQDLLVVWDALFADSITLNLVDYIFVAMLLYIRDALISSNYQTCLGLLMHYPPIGDVHSLILRALFLRDPKRNPRPVTHQFQQNLDYYKARGADLMNKTRASAKAAPLNINKVSNSLLNFGRKLIAPAMASGGAVGAPAGGSSFPPSSMPSRSTVEAPQHQQQQQHYHHHHQSQQQRMMKSESMPVQLGKGQSSKNISSSPSIESLSGGREFTGSPPLSASKKDSFFSTISRSRSQSKTMSRKESEEELEAQISFLQGQLNDLEAMCKYCAKMMNTHLGNIQEVILQERLEKEDEILVSLAGLKQIKDILKGSLRFNQSQLEAEENEQITIADDHYCSNNQNKGAGDVLKGPVMTKQQFISGQQTTTDSSTSESKSADDYIMVSKEEERSKSAVPELVQVPQAHKEAAVKPEAPSRSSLIFSDPLMGSISASSSNLSSSPDDDSSNNSKDSDFAIVSPLDI</sequence>
<dbReference type="PANTHER" id="PTHR22957">
    <property type="entry name" value="TBC1 DOMAIN FAMILY MEMBER GTPASE-ACTIVATING PROTEIN"/>
    <property type="match status" value="1"/>
</dbReference>
<dbReference type="InterPro" id="IPR035969">
    <property type="entry name" value="Rab-GAP_TBC_sf"/>
</dbReference>
<dbReference type="GO" id="GO:0015031">
    <property type="term" value="P:protein transport"/>
    <property type="evidence" value="ECO:0007669"/>
    <property type="project" value="UniProtKB-KW"/>
</dbReference>
<evidence type="ECO:0000259" key="14">
    <source>
        <dbReference type="PROSITE" id="PS50086"/>
    </source>
</evidence>
<evidence type="ECO:0000256" key="12">
    <source>
        <dbReference type="ARBA" id="ARBA00072014"/>
    </source>
</evidence>
<evidence type="ECO:0000256" key="10">
    <source>
        <dbReference type="ARBA" id="ARBA00023329"/>
    </source>
</evidence>
<keyword evidence="8" id="KW-0072">Autophagy</keyword>
<dbReference type="AlphaFoldDB" id="A0A7K9LJU6"/>
<feature type="compositionally biased region" description="Low complexity" evidence="13">
    <location>
        <begin position="708"/>
        <end position="717"/>
    </location>
</feature>
<evidence type="ECO:0000256" key="5">
    <source>
        <dbReference type="ARBA" id="ARBA00022553"/>
    </source>
</evidence>
<reference evidence="15 16" key="1">
    <citation type="submission" date="2019-09" db="EMBL/GenBank/DDBJ databases">
        <title>Bird 10,000 Genomes (B10K) Project - Family phase.</title>
        <authorList>
            <person name="Zhang G."/>
        </authorList>
    </citation>
    <scope>NUCLEOTIDE SEQUENCE [LARGE SCALE GENOMIC DNA]</scope>
    <source>
        <strain evidence="15">B10K-DU-001-29</strain>
        <tissue evidence="15">Muscle</tissue>
    </source>
</reference>
<feature type="compositionally biased region" description="Low complexity" evidence="13">
    <location>
        <begin position="532"/>
        <end position="552"/>
    </location>
</feature>
<feature type="compositionally biased region" description="Low complexity" evidence="13">
    <location>
        <begin position="483"/>
        <end position="494"/>
    </location>
</feature>
<feature type="domain" description="Rab-GAP TBC" evidence="14">
    <location>
        <begin position="81"/>
        <end position="358"/>
    </location>
</feature>
<feature type="region of interest" description="Disordered" evidence="13">
    <location>
        <begin position="702"/>
        <end position="721"/>
    </location>
</feature>
<keyword evidence="7" id="KW-0653">Protein transport</keyword>
<dbReference type="Pfam" id="PF00566">
    <property type="entry name" value="RabGAP-TBC"/>
    <property type="match status" value="1"/>
</dbReference>
<feature type="non-terminal residue" evidence="15">
    <location>
        <position position="804"/>
    </location>
</feature>
<dbReference type="GO" id="GO:0005096">
    <property type="term" value="F:GTPase activator activity"/>
    <property type="evidence" value="ECO:0007669"/>
    <property type="project" value="UniProtKB-KW"/>
</dbReference>
<evidence type="ECO:0000256" key="11">
    <source>
        <dbReference type="ARBA" id="ARBA00062017"/>
    </source>
</evidence>
<dbReference type="FunFam" id="1.10.8.270:FF:000011">
    <property type="entry name" value="TBC1 domain family member 5"/>
    <property type="match status" value="1"/>
</dbReference>
<dbReference type="GO" id="GO:0006914">
    <property type="term" value="P:autophagy"/>
    <property type="evidence" value="ECO:0007669"/>
    <property type="project" value="UniProtKB-KW"/>
</dbReference>
<feature type="non-terminal residue" evidence="15">
    <location>
        <position position="1"/>
    </location>
</feature>
<evidence type="ECO:0000256" key="6">
    <source>
        <dbReference type="ARBA" id="ARBA00022753"/>
    </source>
</evidence>